<organism evidence="5 6">
    <name type="scientific">Sinobaca qinghaiensis</name>
    <dbReference type="NCBI Taxonomy" id="342944"/>
    <lineage>
        <taxon>Bacteria</taxon>
        <taxon>Bacillati</taxon>
        <taxon>Bacillota</taxon>
        <taxon>Bacilli</taxon>
        <taxon>Bacillales</taxon>
        <taxon>Sporolactobacillaceae</taxon>
        <taxon>Sinobaca</taxon>
    </lineage>
</organism>
<dbReference type="Pfam" id="PF03459">
    <property type="entry name" value="TOBE"/>
    <property type="match status" value="1"/>
</dbReference>
<dbReference type="PANTHER" id="PTHR43875">
    <property type="entry name" value="MALTODEXTRIN IMPORT ATP-BINDING PROTEIN MSMX"/>
    <property type="match status" value="1"/>
</dbReference>
<dbReference type="InterPro" id="IPR012340">
    <property type="entry name" value="NA-bd_OB-fold"/>
</dbReference>
<dbReference type="PANTHER" id="PTHR43875:SF1">
    <property type="entry name" value="OSMOPROTECTIVE COMPOUNDS UPTAKE ATP-BINDING PROTEIN GGTA"/>
    <property type="match status" value="1"/>
</dbReference>
<accession>A0A419V7Y5</accession>
<dbReference type="Proteomes" id="UP000285120">
    <property type="component" value="Unassembled WGS sequence"/>
</dbReference>
<protein>
    <submittedName>
        <fullName evidence="5">Carbohydrate ABC transporter ATP-binding protein (CUT1 family)</fullName>
    </submittedName>
</protein>
<reference evidence="5 6" key="1">
    <citation type="submission" date="2018-09" db="EMBL/GenBank/DDBJ databases">
        <title>Genomic Encyclopedia of Archaeal and Bacterial Type Strains, Phase II (KMG-II): from individual species to whole genera.</title>
        <authorList>
            <person name="Goeker M."/>
        </authorList>
    </citation>
    <scope>NUCLEOTIDE SEQUENCE [LARGE SCALE GENOMIC DNA]</scope>
    <source>
        <strain evidence="5 6">DSM 17008</strain>
    </source>
</reference>
<dbReference type="InterPro" id="IPR008995">
    <property type="entry name" value="Mo/tungstate-bd_C_term_dom"/>
</dbReference>
<dbReference type="EMBL" id="RAPK01000006">
    <property type="protein sequence ID" value="RKD76167.1"/>
    <property type="molecule type" value="Genomic_DNA"/>
</dbReference>
<evidence type="ECO:0000259" key="4">
    <source>
        <dbReference type="PROSITE" id="PS50893"/>
    </source>
</evidence>
<evidence type="ECO:0000256" key="1">
    <source>
        <dbReference type="ARBA" id="ARBA00022448"/>
    </source>
</evidence>
<evidence type="ECO:0000256" key="2">
    <source>
        <dbReference type="ARBA" id="ARBA00022741"/>
    </source>
</evidence>
<dbReference type="InterPro" id="IPR047641">
    <property type="entry name" value="ABC_transpr_MalK/UgpC-like"/>
</dbReference>
<dbReference type="CDD" id="cd03301">
    <property type="entry name" value="ABC_MalK_N"/>
    <property type="match status" value="1"/>
</dbReference>
<keyword evidence="3 5" id="KW-0067">ATP-binding</keyword>
<dbReference type="OrthoDB" id="9802264at2"/>
<dbReference type="PROSITE" id="PS50893">
    <property type="entry name" value="ABC_TRANSPORTER_2"/>
    <property type="match status" value="1"/>
</dbReference>
<dbReference type="InterPro" id="IPR015855">
    <property type="entry name" value="ABC_transpr_MalK-like"/>
</dbReference>
<dbReference type="InterPro" id="IPR005116">
    <property type="entry name" value="Transp-assoc_OB_typ1"/>
</dbReference>
<dbReference type="InterPro" id="IPR027417">
    <property type="entry name" value="P-loop_NTPase"/>
</dbReference>
<dbReference type="PROSITE" id="PS00211">
    <property type="entry name" value="ABC_TRANSPORTER_1"/>
    <property type="match status" value="1"/>
</dbReference>
<dbReference type="SUPFAM" id="SSF52540">
    <property type="entry name" value="P-loop containing nucleoside triphosphate hydrolases"/>
    <property type="match status" value="1"/>
</dbReference>
<dbReference type="InterPro" id="IPR003439">
    <property type="entry name" value="ABC_transporter-like_ATP-bd"/>
</dbReference>
<gene>
    <name evidence="5" type="ORF">ATL39_0380</name>
</gene>
<dbReference type="Pfam" id="PF17912">
    <property type="entry name" value="OB_MalK"/>
    <property type="match status" value="1"/>
</dbReference>
<keyword evidence="6" id="KW-1185">Reference proteome</keyword>
<dbReference type="InterPro" id="IPR003593">
    <property type="entry name" value="AAA+_ATPase"/>
</dbReference>
<dbReference type="SUPFAM" id="SSF50331">
    <property type="entry name" value="MOP-like"/>
    <property type="match status" value="1"/>
</dbReference>
<dbReference type="GO" id="GO:0008643">
    <property type="term" value="P:carbohydrate transport"/>
    <property type="evidence" value="ECO:0007669"/>
    <property type="project" value="InterPro"/>
</dbReference>
<evidence type="ECO:0000313" key="5">
    <source>
        <dbReference type="EMBL" id="RKD76167.1"/>
    </source>
</evidence>
<proteinExistence type="predicted"/>
<dbReference type="NCBIfam" id="NF008653">
    <property type="entry name" value="PRK11650.1"/>
    <property type="match status" value="1"/>
</dbReference>
<keyword evidence="1" id="KW-0813">Transport</keyword>
<dbReference type="Gene3D" id="2.40.50.140">
    <property type="entry name" value="Nucleic acid-binding proteins"/>
    <property type="match status" value="1"/>
</dbReference>
<dbReference type="GO" id="GO:0055052">
    <property type="term" value="C:ATP-binding cassette (ABC) transporter complex, substrate-binding subunit-containing"/>
    <property type="evidence" value="ECO:0007669"/>
    <property type="project" value="TreeGrafter"/>
</dbReference>
<sequence length="384" mass="43048">MATIDLKNIYKSYDGGDTNAVTDFNLNIEDKEFIVFVGPSGCGKSTTLRMIAGLEDISDGDLVIDDVKVNDLPPKDRDIAMVFQNYALYPHMSVYDNMAFGLKLKKFKKEEIDKRVQNAASILGLEEYLKRKPKALSGGQRQRVALGRAIVRDPKVFLMDEPLSNLDAKLRVQMRAEIIKLHKRLQSTTIYVTHDQTEAMTMATRIVIMKDGFVQQVGSPKHVYDHPVNMFVAGFIGSPAMNFLEGKLVENKFRVGETELTVPEGTMKKIRQGGFNEKELVLGVRPEDIHSEVLFTDSFPDSTFTLPIEVAEMNGADVILYSNLGGQEVIARVDSRDNVSVGDNLKVAIDMNKVHFFDKETKQSITDQDVLQQAKDAEKESVNY</sequence>
<dbReference type="InterPro" id="IPR017871">
    <property type="entry name" value="ABC_transporter-like_CS"/>
</dbReference>
<evidence type="ECO:0000256" key="3">
    <source>
        <dbReference type="ARBA" id="ARBA00022840"/>
    </source>
</evidence>
<dbReference type="AlphaFoldDB" id="A0A419V7Y5"/>
<evidence type="ECO:0000313" key="6">
    <source>
        <dbReference type="Proteomes" id="UP000285120"/>
    </source>
</evidence>
<dbReference type="GO" id="GO:0005524">
    <property type="term" value="F:ATP binding"/>
    <property type="evidence" value="ECO:0007669"/>
    <property type="project" value="UniProtKB-KW"/>
</dbReference>
<comment type="caution">
    <text evidence="5">The sequence shown here is derived from an EMBL/GenBank/DDBJ whole genome shotgun (WGS) entry which is preliminary data.</text>
</comment>
<dbReference type="Pfam" id="PF00005">
    <property type="entry name" value="ABC_tran"/>
    <property type="match status" value="1"/>
</dbReference>
<dbReference type="InterPro" id="IPR040582">
    <property type="entry name" value="OB_MalK-like"/>
</dbReference>
<keyword evidence="2" id="KW-0547">Nucleotide-binding</keyword>
<dbReference type="GO" id="GO:0016887">
    <property type="term" value="F:ATP hydrolysis activity"/>
    <property type="evidence" value="ECO:0007669"/>
    <property type="project" value="InterPro"/>
</dbReference>
<dbReference type="SMART" id="SM00382">
    <property type="entry name" value="AAA"/>
    <property type="match status" value="1"/>
</dbReference>
<dbReference type="FunFam" id="3.40.50.300:FF:000042">
    <property type="entry name" value="Maltose/maltodextrin ABC transporter, ATP-binding protein"/>
    <property type="match status" value="1"/>
</dbReference>
<dbReference type="Gene3D" id="3.40.50.300">
    <property type="entry name" value="P-loop containing nucleotide triphosphate hydrolases"/>
    <property type="match status" value="1"/>
</dbReference>
<dbReference type="GO" id="GO:0140359">
    <property type="term" value="F:ABC-type transporter activity"/>
    <property type="evidence" value="ECO:0007669"/>
    <property type="project" value="InterPro"/>
</dbReference>
<dbReference type="RefSeq" id="WP_120191583.1">
    <property type="nucleotide sequence ID" value="NZ_RAPK01000006.1"/>
</dbReference>
<feature type="domain" description="ABC transporter" evidence="4">
    <location>
        <begin position="4"/>
        <end position="236"/>
    </location>
</feature>
<dbReference type="Gene3D" id="2.40.50.100">
    <property type="match status" value="1"/>
</dbReference>
<name>A0A419V7Y5_9BACL</name>